<dbReference type="SUPFAM" id="SSF109854">
    <property type="entry name" value="DinB/YfiT-like putative metalloenzymes"/>
    <property type="match status" value="1"/>
</dbReference>
<comment type="caution">
    <text evidence="1">The sequence shown here is derived from an EMBL/GenBank/DDBJ whole genome shotgun (WGS) entry which is preliminary data.</text>
</comment>
<dbReference type="EMBL" id="JBHRZI010000030">
    <property type="protein sequence ID" value="MFC3896759.1"/>
    <property type="molecule type" value="Genomic_DNA"/>
</dbReference>
<reference evidence="2" key="1">
    <citation type="journal article" date="2019" name="Int. J. Syst. Evol. Microbiol.">
        <title>The Global Catalogue of Microorganisms (GCM) 10K type strain sequencing project: providing services to taxonomists for standard genome sequencing and annotation.</title>
        <authorList>
            <consortium name="The Broad Institute Genomics Platform"/>
            <consortium name="The Broad Institute Genome Sequencing Center for Infectious Disease"/>
            <person name="Wu L."/>
            <person name="Ma J."/>
        </authorList>
    </citation>
    <scope>NUCLEOTIDE SEQUENCE [LARGE SCALE GENOMIC DNA]</scope>
    <source>
        <strain evidence="2">CGMCC 4.7405</strain>
    </source>
</reference>
<gene>
    <name evidence="1" type="ORF">ACFOWZ_35225</name>
</gene>
<dbReference type="Pfam" id="PF04978">
    <property type="entry name" value="MST"/>
    <property type="match status" value="1"/>
</dbReference>
<dbReference type="Proteomes" id="UP001595690">
    <property type="component" value="Unassembled WGS sequence"/>
</dbReference>
<dbReference type="Gene3D" id="1.20.120.450">
    <property type="entry name" value="dinb family like domain"/>
    <property type="match status" value="1"/>
</dbReference>
<sequence length="164" mass="18323">MFETQREPVPRVDTDELDVAHAFLKFQRHCVLKKAEGLTEEQLRRPLVASGTSILGLVQHLTEAERMWFYHHLGGDHWDEEEELGMTVPATTSADEVIEGYRAAIADSDRAIENAGGPEALMAIPIDGNRMSLRWILAHMTTETARHAGHADILREQIDGATGR</sequence>
<evidence type="ECO:0000313" key="1">
    <source>
        <dbReference type="EMBL" id="MFC3896759.1"/>
    </source>
</evidence>
<keyword evidence="2" id="KW-1185">Reference proteome</keyword>
<proteinExistence type="predicted"/>
<dbReference type="InterPro" id="IPR034660">
    <property type="entry name" value="DinB/YfiT-like"/>
</dbReference>
<dbReference type="InterPro" id="IPR007061">
    <property type="entry name" value="MST-like"/>
</dbReference>
<name>A0ABV8C4J5_9PSEU</name>
<accession>A0ABV8C4J5</accession>
<organism evidence="1 2">
    <name type="scientific">Lentzea rhizosphaerae</name>
    <dbReference type="NCBI Taxonomy" id="2041025"/>
    <lineage>
        <taxon>Bacteria</taxon>
        <taxon>Bacillati</taxon>
        <taxon>Actinomycetota</taxon>
        <taxon>Actinomycetes</taxon>
        <taxon>Pseudonocardiales</taxon>
        <taxon>Pseudonocardiaceae</taxon>
        <taxon>Lentzea</taxon>
    </lineage>
</organism>
<evidence type="ECO:0000313" key="2">
    <source>
        <dbReference type="Proteomes" id="UP001595690"/>
    </source>
</evidence>
<dbReference type="RefSeq" id="WP_382378258.1">
    <property type="nucleotide sequence ID" value="NZ_JBHRZI010000030.1"/>
</dbReference>
<protein>
    <submittedName>
        <fullName evidence="1">DinB family protein</fullName>
    </submittedName>
</protein>